<proteinExistence type="predicted"/>
<sequence>MGRIVTGTVMALTAAMLLAGCARVDSKVHERVPSPDGSKEAVVMTCPQASDPAVPVLVGAIFAKKGQGCKDATVDGLSYFIATVAPDVDGAGAKVVWDGDKAIFDIEGDRYVYSRGAQSNVALDLIQLKGSFDGADIHDED</sequence>
<protein>
    <recommendedName>
        <fullName evidence="3">Lipoprotein</fullName>
    </recommendedName>
</protein>
<comment type="caution">
    <text evidence="1">The sequence shown here is derived from an EMBL/GenBank/DDBJ whole genome shotgun (WGS) entry which is preliminary data.</text>
</comment>
<accession>A0ABP3HYH5</accession>
<gene>
    <name evidence="1" type="ORF">GCM10009093_09620</name>
</gene>
<evidence type="ECO:0000313" key="2">
    <source>
        <dbReference type="Proteomes" id="UP001500791"/>
    </source>
</evidence>
<dbReference type="Proteomes" id="UP001500791">
    <property type="component" value="Unassembled WGS sequence"/>
</dbReference>
<evidence type="ECO:0008006" key="3">
    <source>
        <dbReference type="Google" id="ProtNLM"/>
    </source>
</evidence>
<name>A0ABP3HYH5_9CAUL</name>
<dbReference type="PROSITE" id="PS51257">
    <property type="entry name" value="PROKAR_LIPOPROTEIN"/>
    <property type="match status" value="1"/>
</dbReference>
<keyword evidence="2" id="KW-1185">Reference proteome</keyword>
<evidence type="ECO:0000313" key="1">
    <source>
        <dbReference type="EMBL" id="GAA0384762.1"/>
    </source>
</evidence>
<dbReference type="EMBL" id="BAAAEJ010000003">
    <property type="protein sequence ID" value="GAA0384762.1"/>
    <property type="molecule type" value="Genomic_DNA"/>
</dbReference>
<organism evidence="1 2">
    <name type="scientific">Brevundimonas terrae</name>
    <dbReference type="NCBI Taxonomy" id="363631"/>
    <lineage>
        <taxon>Bacteria</taxon>
        <taxon>Pseudomonadati</taxon>
        <taxon>Pseudomonadota</taxon>
        <taxon>Alphaproteobacteria</taxon>
        <taxon>Caulobacterales</taxon>
        <taxon>Caulobacteraceae</taxon>
        <taxon>Brevundimonas</taxon>
    </lineage>
</organism>
<reference evidence="2" key="1">
    <citation type="journal article" date="2019" name="Int. J. Syst. Evol. Microbiol.">
        <title>The Global Catalogue of Microorganisms (GCM) 10K type strain sequencing project: providing services to taxonomists for standard genome sequencing and annotation.</title>
        <authorList>
            <consortium name="The Broad Institute Genomics Platform"/>
            <consortium name="The Broad Institute Genome Sequencing Center for Infectious Disease"/>
            <person name="Wu L."/>
            <person name="Ma J."/>
        </authorList>
    </citation>
    <scope>NUCLEOTIDE SEQUENCE [LARGE SCALE GENOMIC DNA]</scope>
    <source>
        <strain evidence="2">JCM 13476</strain>
    </source>
</reference>
<dbReference type="RefSeq" id="WP_167174428.1">
    <property type="nucleotide sequence ID" value="NZ_BAAAEJ010000003.1"/>
</dbReference>